<accession>J9DG73</accession>
<keyword evidence="2" id="KW-1185">Reference proteome</keyword>
<organism evidence="1 2">
    <name type="scientific">alpha proteobacterium IMCC14465</name>
    <dbReference type="NCBI Taxonomy" id="1220535"/>
    <lineage>
        <taxon>Bacteria</taxon>
        <taxon>Pseudomonadati</taxon>
        <taxon>Pseudomonadota</taxon>
        <taxon>Alphaproteobacteria</taxon>
        <taxon>PS1 clade</taxon>
    </lineage>
</organism>
<sequence>MQTQIYINSPLVANDYQKHLMSASFFSYLAFEYVHNWF</sequence>
<evidence type="ECO:0000313" key="1">
    <source>
        <dbReference type="EMBL" id="EJW21113.1"/>
    </source>
</evidence>
<gene>
    <name evidence="1" type="ORF">IMCC14465_09090</name>
</gene>
<proteinExistence type="predicted"/>
<protein>
    <submittedName>
        <fullName evidence="1">Uncharacterized protein</fullName>
    </submittedName>
</protein>
<evidence type="ECO:0000313" key="2">
    <source>
        <dbReference type="Proteomes" id="UP000004836"/>
    </source>
</evidence>
<dbReference type="Proteomes" id="UP000004836">
    <property type="component" value="Unassembled WGS sequence"/>
</dbReference>
<dbReference type="EMBL" id="ALYF01000003">
    <property type="protein sequence ID" value="EJW21113.1"/>
    <property type="molecule type" value="Genomic_DNA"/>
</dbReference>
<dbReference type="AlphaFoldDB" id="J9DG73"/>
<name>J9DG73_9PROT</name>
<comment type="caution">
    <text evidence="1">The sequence shown here is derived from an EMBL/GenBank/DDBJ whole genome shotgun (WGS) entry which is preliminary data.</text>
</comment>
<reference evidence="1 2" key="1">
    <citation type="journal article" date="2012" name="J. Bacteriol.">
        <title>Genome Sequence of Strain IMCC14465, Isolated from the East Sea, Belonging to the PS1 Clade of Alphaproteobacteria.</title>
        <authorList>
            <person name="Yang S.J."/>
            <person name="Kang I."/>
            <person name="Cho J.C."/>
        </authorList>
    </citation>
    <scope>NUCLEOTIDE SEQUENCE [LARGE SCALE GENOMIC DNA]</scope>
    <source>
        <strain evidence="1 2">IMCC14465</strain>
    </source>
</reference>